<dbReference type="eggNOG" id="KOG2421">
    <property type="taxonomic scope" value="Eukaryota"/>
</dbReference>
<dbReference type="InterPro" id="IPR036770">
    <property type="entry name" value="Ankyrin_rpt-contain_sf"/>
</dbReference>
<feature type="repeat" description="ANK" evidence="3">
    <location>
        <begin position="872"/>
        <end position="899"/>
    </location>
</feature>
<sequence length="1488" mass="164045">MSSPSKITDNPKSPTTGAESPTTVRPLEMDDDDVQESGILFNDNPPTAKVGKPATVEDAEAPPAKPPRPLSPQQQAENTLKEAFPSIDAAVVKAVLRASGGRVEPAFNALLEMTDPDAVVQEEVAPPQPPRPSNRAQTQMDADEQYARQLAEHYGGSGSYAPRVSSRGNPRGNYMNDTKPAQTREEEHSFLDDDLPIIKENLKKGFLETQNTVNGWLTNLKKKIDGVEDDDEGSSSSQPRYGAGNAGYRTRRSGDGRQSGDYNRYDADPHVLGDDFGGIQLNDDGSAARRSTRPLANPDLFKPTPAPPKPAGGRNVSFNSRPIEDMDIYRTSPKLGPAKETFMPANAGKQSKWQPLSAVEPSPMGEADNDPFSLGDSEDEKESKDRVGGKEIKMDDAERLKKAAAEAMQDNIGEPERKPEPAQTVGTKDKIAEEKLTGKKFGKQIQKRQLEVPEYAASFVNYKALKKVRLTDSRVARKSNTSKGMLIKKLSATPTLHALNDLHRTAGVVDSQAALQANKATFFFQLERELEKVNAFYLQKEAELKIRLKTLLDKKKVLQSRSSKTSQRSAKFTTLEEGFQQFGNDLNKLQQFVEINGTAFSKILKKWDKTSKSKTKELYLSRAVEVQPFFNATVISELSDQATTSLQELGAWAEGDHISFDRSPDHIVSSQHLLGTDEGDADTLLLETVISGNLEALKDLLLRLKSAADPNGPRDVALLERVTRTFLAAINEAPEPSLQLLLDTNLVDVQSEDDINERNCLHQSTIYGSSFVLGVGLSRGVAVSRTDVYGRVPLHYACMHGRIDMMEALLNGKLLPPSFISSTKRGPADPATIDLIDHDNFTPLIHAIIHGHLECAGRLLQRSARLDPISETDHVPLNLACEHGSVAIVDLLLQHGAAILPDAEGLYPQHLVARSGQTPQLLLLLKSYGADLDQIDKLYSWTPLFHAASEGNVPCMKTLLEVGAKTNIQDEKDLSAMYYAAWEGHLECMRLLSSIITETRNARGSMQPPQLGSSMGSSAPVPMSIDADGIPELELPPPIIPLRRYGHNFLDTKTFIQISFEENGEQPLIFFHDSKYPAARLTISSKLSDLIPKNILLPFQEDTRLVSFQIDNLDSFAIDFDVFPTYGAKVIAKTVALPSTFRALLSSSGRCCLPLFDPRLRAIGQINFNFHVIKPFQGKALEITDFETYWKATSQFDHRPSAFITGSSLSGYYVQLFVQHTCDGVPVLWPRWTIDYMDIDFPVSRLTYDQFVSAGSRRARKTEELSALPNLAVDSIEEVHQILSGSAVSLRDALNLLPKGMHVNLQVLYPSVEEEKSLRLGPTVNINTFGDVILNVVFDHARTLRERDPETMRSIVFSSYNPTVCTALNWKQPNYPVFLCNDLGRQGEILETSAAILSSGRRTTSIKEAVRIAQDNNFMGLICVSRLLTMVPALIEAIKAQGLVLVADKTAEAPDRSNIHDPFPKLPEGIDGVLKANGVLRFNESIDM</sequence>
<dbReference type="Pfam" id="PF02845">
    <property type="entry name" value="CUE"/>
    <property type="match status" value="1"/>
</dbReference>
<feature type="compositionally biased region" description="Basic and acidic residues" evidence="4">
    <location>
        <begin position="263"/>
        <end position="273"/>
    </location>
</feature>
<organism evidence="8 9">
    <name type="scientific">Glarea lozoyensis (strain ATCC 20868 / MF5171)</name>
    <dbReference type="NCBI Taxonomy" id="1116229"/>
    <lineage>
        <taxon>Eukaryota</taxon>
        <taxon>Fungi</taxon>
        <taxon>Dikarya</taxon>
        <taxon>Ascomycota</taxon>
        <taxon>Pezizomycotina</taxon>
        <taxon>Leotiomycetes</taxon>
        <taxon>Helotiales</taxon>
        <taxon>Helotiaceae</taxon>
        <taxon>Glarea</taxon>
    </lineage>
</organism>
<evidence type="ECO:0000256" key="4">
    <source>
        <dbReference type="SAM" id="MobiDB-lite"/>
    </source>
</evidence>
<evidence type="ECO:0000256" key="3">
    <source>
        <dbReference type="PROSITE-ProRule" id="PRU00023"/>
    </source>
</evidence>
<reference evidence="8 9" key="1">
    <citation type="journal article" date="2013" name="BMC Genomics">
        <title>Genomics-driven discovery of the pneumocandin biosynthetic gene cluster in the fungus Glarea lozoyensis.</title>
        <authorList>
            <person name="Chen L."/>
            <person name="Yue Q."/>
            <person name="Zhang X."/>
            <person name="Xiang M."/>
            <person name="Wang C."/>
            <person name="Li S."/>
            <person name="Che Y."/>
            <person name="Ortiz-Lopez F.J."/>
            <person name="Bills G.F."/>
            <person name="Liu X."/>
            <person name="An Z."/>
        </authorList>
    </citation>
    <scope>NUCLEOTIDE SEQUENCE [LARGE SCALE GENOMIC DNA]</scope>
    <source>
        <strain evidence="9">ATCC 20868 / MF5171</strain>
    </source>
</reference>
<dbReference type="GO" id="GO:0043130">
    <property type="term" value="F:ubiquitin binding"/>
    <property type="evidence" value="ECO:0007669"/>
    <property type="project" value="InterPro"/>
</dbReference>
<dbReference type="InterPro" id="IPR002110">
    <property type="entry name" value="Ankyrin_rpt"/>
</dbReference>
<keyword evidence="1" id="KW-0677">Repeat</keyword>
<dbReference type="InterPro" id="IPR057506">
    <property type="entry name" value="C2_GPCPD1"/>
</dbReference>
<dbReference type="GO" id="GO:0031624">
    <property type="term" value="F:ubiquitin conjugating enzyme binding"/>
    <property type="evidence" value="ECO:0007669"/>
    <property type="project" value="TreeGrafter"/>
</dbReference>
<dbReference type="InterPro" id="IPR030395">
    <property type="entry name" value="GP_PDE_dom"/>
</dbReference>
<dbReference type="HOGENOM" id="CLU_002842_1_0_1"/>
<protein>
    <submittedName>
        <fullName evidence="8">Ankyrin repeat-containing protein</fullName>
    </submittedName>
</protein>
<dbReference type="GO" id="GO:0008081">
    <property type="term" value="F:phosphoric diester hydrolase activity"/>
    <property type="evidence" value="ECO:0007669"/>
    <property type="project" value="InterPro"/>
</dbReference>
<feature type="region of interest" description="Disordered" evidence="4">
    <location>
        <begin position="226"/>
        <end position="319"/>
    </location>
</feature>
<dbReference type="RefSeq" id="XP_008083583.1">
    <property type="nucleotide sequence ID" value="XM_008085392.1"/>
</dbReference>
<dbReference type="InterPro" id="IPR009060">
    <property type="entry name" value="UBA-like_sf"/>
</dbReference>
<dbReference type="GO" id="GO:0006511">
    <property type="term" value="P:ubiquitin-dependent protein catabolic process"/>
    <property type="evidence" value="ECO:0007669"/>
    <property type="project" value="TreeGrafter"/>
</dbReference>
<dbReference type="SUPFAM" id="SSF46934">
    <property type="entry name" value="UBA-like"/>
    <property type="match status" value="1"/>
</dbReference>
<feature type="region of interest" description="Disordered" evidence="4">
    <location>
        <begin position="335"/>
        <end position="391"/>
    </location>
</feature>
<dbReference type="OrthoDB" id="1577640at2759"/>
<dbReference type="InterPro" id="IPR003892">
    <property type="entry name" value="CUE"/>
</dbReference>
<dbReference type="CDD" id="cd14483">
    <property type="entry name" value="SPX_PHO81_NUC-2_like"/>
    <property type="match status" value="1"/>
</dbReference>
<dbReference type="Gene3D" id="1.25.40.20">
    <property type="entry name" value="Ankyrin repeat-containing domain"/>
    <property type="match status" value="1"/>
</dbReference>
<accession>S3CX08</accession>
<feature type="repeat" description="ANK" evidence="3">
    <location>
        <begin position="904"/>
        <end position="937"/>
    </location>
</feature>
<dbReference type="CDD" id="cd14372">
    <property type="entry name" value="CUE_Cue5p_like"/>
    <property type="match status" value="1"/>
</dbReference>
<dbReference type="Pfam" id="PF03105">
    <property type="entry name" value="SPX"/>
    <property type="match status" value="1"/>
</dbReference>
<feature type="region of interest" description="Disordered" evidence="4">
    <location>
        <begin position="121"/>
        <end position="189"/>
    </location>
</feature>
<dbReference type="Gene3D" id="1.10.8.10">
    <property type="entry name" value="DNA helicase RuvA subunit, C-terminal domain"/>
    <property type="match status" value="1"/>
</dbReference>
<proteinExistence type="predicted"/>
<dbReference type="EMBL" id="KE145367">
    <property type="protein sequence ID" value="EPE29474.1"/>
    <property type="molecule type" value="Genomic_DNA"/>
</dbReference>
<dbReference type="InterPro" id="IPR004331">
    <property type="entry name" value="SPX_dom"/>
</dbReference>
<dbReference type="KEGG" id="glz:GLAREA_00634"/>
<dbReference type="SUPFAM" id="SSF51695">
    <property type="entry name" value="PLC-like phosphodiesterases"/>
    <property type="match status" value="1"/>
</dbReference>
<feature type="repeat" description="ANK" evidence="3">
    <location>
        <begin position="939"/>
        <end position="971"/>
    </location>
</feature>
<feature type="domain" description="CUE" evidence="5">
    <location>
        <begin position="71"/>
        <end position="115"/>
    </location>
</feature>
<feature type="compositionally biased region" description="Polar residues" evidence="4">
    <location>
        <begin position="1"/>
        <end position="23"/>
    </location>
</feature>
<dbReference type="FunFam" id="1.10.8.10:FF:000064">
    <property type="entry name" value="Similar to CUE domain-containing protein"/>
    <property type="match status" value="1"/>
</dbReference>
<dbReference type="Proteomes" id="UP000016922">
    <property type="component" value="Unassembled WGS sequence"/>
</dbReference>
<evidence type="ECO:0000259" key="7">
    <source>
        <dbReference type="PROSITE" id="PS51704"/>
    </source>
</evidence>
<feature type="region of interest" description="Disordered" evidence="4">
    <location>
        <begin position="1"/>
        <end position="81"/>
    </location>
</feature>
<dbReference type="STRING" id="1116229.S3CX08"/>
<dbReference type="PROSITE" id="PS51704">
    <property type="entry name" value="GP_PDE"/>
    <property type="match status" value="1"/>
</dbReference>
<dbReference type="Gene3D" id="3.20.20.190">
    <property type="entry name" value="Phosphatidylinositol (PI) phosphodiesterase"/>
    <property type="match status" value="1"/>
</dbReference>
<dbReference type="Pfam" id="PF12796">
    <property type="entry name" value="Ank_2"/>
    <property type="match status" value="3"/>
</dbReference>
<dbReference type="InterPro" id="IPR041807">
    <property type="entry name" value="Cue5/Don1_CUE"/>
</dbReference>
<feature type="compositionally biased region" description="Basic and acidic residues" evidence="4">
    <location>
        <begin position="381"/>
        <end position="391"/>
    </location>
</feature>
<evidence type="ECO:0000259" key="5">
    <source>
        <dbReference type="PROSITE" id="PS51140"/>
    </source>
</evidence>
<dbReference type="eggNOG" id="KOG1161">
    <property type="taxonomic scope" value="Eukaryota"/>
</dbReference>
<evidence type="ECO:0000313" key="8">
    <source>
        <dbReference type="EMBL" id="EPE29474.1"/>
    </source>
</evidence>
<dbReference type="GeneID" id="19459692"/>
<keyword evidence="2 3" id="KW-0040">ANK repeat</keyword>
<dbReference type="OMA" id="LCTALNW"/>
<evidence type="ECO:0000313" key="9">
    <source>
        <dbReference type="Proteomes" id="UP000016922"/>
    </source>
</evidence>
<dbReference type="PANTHER" id="PTHR16461">
    <property type="entry name" value="TOLL-INTERACTING PROTEIN"/>
    <property type="match status" value="1"/>
</dbReference>
<dbReference type="InterPro" id="IPR017946">
    <property type="entry name" value="PLC-like_Pdiesterase_TIM-brl"/>
</dbReference>
<feature type="repeat" description="ANK" evidence="3">
    <location>
        <begin position="789"/>
        <end position="811"/>
    </location>
</feature>
<dbReference type="PROSITE" id="PS51382">
    <property type="entry name" value="SPX"/>
    <property type="match status" value="1"/>
</dbReference>
<evidence type="ECO:0000259" key="6">
    <source>
        <dbReference type="PROSITE" id="PS51382"/>
    </source>
</evidence>
<name>S3CX08_GLAL2</name>
<dbReference type="GO" id="GO:0006629">
    <property type="term" value="P:lipid metabolic process"/>
    <property type="evidence" value="ECO:0007669"/>
    <property type="project" value="InterPro"/>
</dbReference>
<evidence type="ECO:0000256" key="2">
    <source>
        <dbReference type="ARBA" id="ARBA00023043"/>
    </source>
</evidence>
<dbReference type="eggNOG" id="KOG0504">
    <property type="taxonomic scope" value="Eukaryota"/>
</dbReference>
<dbReference type="PANTHER" id="PTHR16461:SF5">
    <property type="entry name" value="TOLL-INTERACTING PROTEIN"/>
    <property type="match status" value="1"/>
</dbReference>
<dbReference type="PROSITE" id="PS50297">
    <property type="entry name" value="ANK_REP_REGION"/>
    <property type="match status" value="3"/>
</dbReference>
<dbReference type="SMART" id="SM00248">
    <property type="entry name" value="ANK"/>
    <property type="match status" value="7"/>
</dbReference>
<feature type="domain" description="SPX" evidence="6">
    <location>
        <begin position="439"/>
        <end position="621"/>
    </location>
</feature>
<dbReference type="Pfam" id="PF25329">
    <property type="entry name" value="C2_GDE1"/>
    <property type="match status" value="1"/>
</dbReference>
<dbReference type="PROSITE" id="PS50088">
    <property type="entry name" value="ANK_REPEAT"/>
    <property type="match status" value="4"/>
</dbReference>
<gene>
    <name evidence="8" type="ORF">GLAREA_00634</name>
</gene>
<dbReference type="SUPFAM" id="SSF48403">
    <property type="entry name" value="Ankyrin repeat"/>
    <property type="match status" value="1"/>
</dbReference>
<evidence type="ECO:0000256" key="1">
    <source>
        <dbReference type="ARBA" id="ARBA00022737"/>
    </source>
</evidence>
<feature type="domain" description="GP-PDE" evidence="7">
    <location>
        <begin position="1183"/>
        <end position="1485"/>
    </location>
</feature>
<dbReference type="GO" id="GO:0005737">
    <property type="term" value="C:cytoplasm"/>
    <property type="evidence" value="ECO:0007669"/>
    <property type="project" value="TreeGrafter"/>
</dbReference>
<dbReference type="PROSITE" id="PS51140">
    <property type="entry name" value="CUE"/>
    <property type="match status" value="1"/>
</dbReference>
<keyword evidence="9" id="KW-1185">Reference proteome</keyword>
<dbReference type="SMART" id="SM00546">
    <property type="entry name" value="CUE"/>
    <property type="match status" value="1"/>
</dbReference>